<dbReference type="SMART" id="SM00297">
    <property type="entry name" value="BROMO"/>
    <property type="match status" value="2"/>
</dbReference>
<feature type="region of interest" description="Disordered" evidence="2">
    <location>
        <begin position="440"/>
        <end position="538"/>
    </location>
</feature>
<feature type="compositionally biased region" description="Polar residues" evidence="2">
    <location>
        <begin position="166"/>
        <end position="190"/>
    </location>
</feature>
<gene>
    <name evidence="4" type="primary">PHF11</name>
    <name evidence="4" type="ORF">PHYBOEH_005272</name>
</gene>
<feature type="compositionally biased region" description="Basic residues" evidence="2">
    <location>
        <begin position="517"/>
        <end position="538"/>
    </location>
</feature>
<evidence type="ECO:0000313" key="5">
    <source>
        <dbReference type="Proteomes" id="UP000693981"/>
    </source>
</evidence>
<organism evidence="4 5">
    <name type="scientific">Phytophthora boehmeriae</name>
    <dbReference type="NCBI Taxonomy" id="109152"/>
    <lineage>
        <taxon>Eukaryota</taxon>
        <taxon>Sar</taxon>
        <taxon>Stramenopiles</taxon>
        <taxon>Oomycota</taxon>
        <taxon>Peronosporomycetes</taxon>
        <taxon>Peronosporales</taxon>
        <taxon>Peronosporaceae</taxon>
        <taxon>Phytophthora</taxon>
    </lineage>
</organism>
<keyword evidence="5" id="KW-1185">Reference proteome</keyword>
<dbReference type="AlphaFoldDB" id="A0A8T1WLR9"/>
<dbReference type="PROSITE" id="PS00633">
    <property type="entry name" value="BROMODOMAIN_1"/>
    <property type="match status" value="1"/>
</dbReference>
<keyword evidence="1" id="KW-0103">Bromodomain</keyword>
<dbReference type="InterPro" id="IPR018359">
    <property type="entry name" value="Bromodomain_CS"/>
</dbReference>
<dbReference type="EMBL" id="JAGDFL010000277">
    <property type="protein sequence ID" value="KAG7394366.1"/>
    <property type="molecule type" value="Genomic_DNA"/>
</dbReference>
<feature type="region of interest" description="Disordered" evidence="2">
    <location>
        <begin position="254"/>
        <end position="300"/>
    </location>
</feature>
<dbReference type="OrthoDB" id="21449at2759"/>
<feature type="compositionally biased region" description="Low complexity" evidence="2">
    <location>
        <begin position="440"/>
        <end position="454"/>
    </location>
</feature>
<feature type="domain" description="Bromo" evidence="3">
    <location>
        <begin position="23"/>
        <end position="93"/>
    </location>
</feature>
<name>A0A8T1WLR9_9STRA</name>
<dbReference type="Pfam" id="PF00439">
    <property type="entry name" value="Bromodomain"/>
    <property type="match status" value="2"/>
</dbReference>
<evidence type="ECO:0000256" key="2">
    <source>
        <dbReference type="SAM" id="MobiDB-lite"/>
    </source>
</evidence>
<evidence type="ECO:0000256" key="1">
    <source>
        <dbReference type="PROSITE-ProRule" id="PRU00035"/>
    </source>
</evidence>
<feature type="region of interest" description="Disordered" evidence="2">
    <location>
        <begin position="162"/>
        <end position="214"/>
    </location>
</feature>
<dbReference type="InterPro" id="IPR051831">
    <property type="entry name" value="Bromodomain_contain_prot"/>
</dbReference>
<feature type="compositionally biased region" description="Polar residues" evidence="2">
    <location>
        <begin position="198"/>
        <end position="207"/>
    </location>
</feature>
<evidence type="ECO:0000259" key="3">
    <source>
        <dbReference type="PROSITE" id="PS50014"/>
    </source>
</evidence>
<dbReference type="InterPro" id="IPR001487">
    <property type="entry name" value="Bromodomain"/>
</dbReference>
<reference evidence="4" key="1">
    <citation type="submission" date="2021-02" db="EMBL/GenBank/DDBJ databases">
        <authorList>
            <person name="Palmer J.M."/>
        </authorList>
    </citation>
    <scope>NUCLEOTIDE SEQUENCE</scope>
    <source>
        <strain evidence="4">SCRP23</strain>
    </source>
</reference>
<sequence length="538" mass="60087">MFFSRSIIGEKRDALLEEMNRTLALPPARDFMYPVDEETFLDYLITVANPIDLTKIQQRLRHGYYRQVEAFLADAKLISINCETYNVQTSGIAQSSRNLYNHMLTQTQRIFPHLLREANNGNSHAANGRGRYTYPPDDFVSNFSVEPVETHLELLEITLLSPTPEGSETTGSTNGAVSTERSTVATSVNTDDIPAVTPSRTTRSLQSEECKESDEEAQMEAIKELIETIDDPDGDLLPTSTLVTTDAAVVVVESDTSSQTPNQQTGSPFRSPRVRRIPRVVATPSRNGDGPTRKRQRTNPDQVLISYSDLLAKLSVAQRDAVKSACEEDLRAVLQDFHEALVQADKGDVFAAPVTDDVAPDYSSVISHPQDFGTMMDRLLKYKSFREYFADVELVFSNAIKYNGWNCYIGGLVEDLQKYCFKFLLDAAGVDHQALKAVSTRARAARSTNRPSPSKSKRLLAPTSKQNTRRKPAAAVLDDDDEDSWNSSSTSESEEDEDEDNEDDLSSAESDWDAPGRKRQLRRPARAANTRKKVKRRN</sequence>
<dbReference type="CDD" id="cd04369">
    <property type="entry name" value="Bromodomain"/>
    <property type="match status" value="1"/>
</dbReference>
<feature type="compositionally biased region" description="Acidic residues" evidence="2">
    <location>
        <begin position="492"/>
        <end position="512"/>
    </location>
</feature>
<comment type="caution">
    <text evidence="4">The sequence shown here is derived from an EMBL/GenBank/DDBJ whole genome shotgun (WGS) entry which is preliminary data.</text>
</comment>
<proteinExistence type="predicted"/>
<dbReference type="Proteomes" id="UP000693981">
    <property type="component" value="Unassembled WGS sequence"/>
</dbReference>
<dbReference type="PROSITE" id="PS50014">
    <property type="entry name" value="BROMODOMAIN_2"/>
    <property type="match status" value="2"/>
</dbReference>
<evidence type="ECO:0000313" key="4">
    <source>
        <dbReference type="EMBL" id="KAG7394366.1"/>
    </source>
</evidence>
<dbReference type="PANTHER" id="PTHR22881:SF27">
    <property type="entry name" value="BROMODOMAIN CONTAINING 7_9"/>
    <property type="match status" value="1"/>
</dbReference>
<dbReference type="PANTHER" id="PTHR22881">
    <property type="entry name" value="BROMODOMAIN CONTAINING PROTEIN"/>
    <property type="match status" value="1"/>
</dbReference>
<protein>
    <submittedName>
        <fullName evidence="4">PHD finger protein 11</fullName>
    </submittedName>
</protein>
<accession>A0A8T1WLR9</accession>
<feature type="domain" description="Bromo" evidence="3">
    <location>
        <begin position="342"/>
        <end position="410"/>
    </location>
</feature>